<sequence>MILANLARAVREQNYYAVFIEFVIVIAGVVIGFQISGWQADRALARQEAQIVQRLIGDFRSLAESGDFQVEYHARNLRSMDAVLAALNAGEIAEDQETLFVDGLTFAYQHASALQASATFREIVSNGQLGLIDDEAVRAAVMGYHERLEDSDDTFLHIRLMQTLYVVAYNRHFRWDPSPHPTSDWRRVESFDFDTMLADPEFYDAAEELREFQRFYYAWHVGTRERAQQTLELLEAYAASHGIAS</sequence>
<evidence type="ECO:0000313" key="3">
    <source>
        <dbReference type="Proteomes" id="UP001354971"/>
    </source>
</evidence>
<keyword evidence="1" id="KW-0472">Membrane</keyword>
<keyword evidence="3" id="KW-1185">Reference proteome</keyword>
<keyword evidence="1" id="KW-1133">Transmembrane helix</keyword>
<evidence type="ECO:0000256" key="1">
    <source>
        <dbReference type="SAM" id="Phobius"/>
    </source>
</evidence>
<name>A0ABU7LRQ4_9PROT</name>
<gene>
    <name evidence="2" type="ORF">V0U79_09470</name>
</gene>
<reference evidence="2 3" key="1">
    <citation type="submission" date="2024-01" db="EMBL/GenBank/DDBJ databases">
        <title>Hyphobacterium bacterium isolated from marine sediment.</title>
        <authorList>
            <person name="Zhao S."/>
        </authorList>
    </citation>
    <scope>NUCLEOTIDE SEQUENCE [LARGE SCALE GENOMIC DNA]</scope>
    <source>
        <strain evidence="3">HN65</strain>
    </source>
</reference>
<organism evidence="2 3">
    <name type="scientific">Hyphobacterium lacteum</name>
    <dbReference type="NCBI Taxonomy" id="3116575"/>
    <lineage>
        <taxon>Bacteria</taxon>
        <taxon>Pseudomonadati</taxon>
        <taxon>Pseudomonadota</taxon>
        <taxon>Alphaproteobacteria</taxon>
        <taxon>Maricaulales</taxon>
        <taxon>Maricaulaceae</taxon>
        <taxon>Hyphobacterium</taxon>
    </lineage>
</organism>
<proteinExistence type="predicted"/>
<feature type="transmembrane region" description="Helical" evidence="1">
    <location>
        <begin position="15"/>
        <end position="36"/>
    </location>
</feature>
<dbReference type="RefSeq" id="WP_330199258.1">
    <property type="nucleotide sequence ID" value="NZ_JAZDRP010000005.1"/>
</dbReference>
<dbReference type="EMBL" id="JAZDRP010000005">
    <property type="protein sequence ID" value="MEE2526595.1"/>
    <property type="molecule type" value="Genomic_DNA"/>
</dbReference>
<comment type="caution">
    <text evidence="2">The sequence shown here is derived from an EMBL/GenBank/DDBJ whole genome shotgun (WGS) entry which is preliminary data.</text>
</comment>
<evidence type="ECO:0000313" key="2">
    <source>
        <dbReference type="EMBL" id="MEE2526595.1"/>
    </source>
</evidence>
<keyword evidence="1" id="KW-0812">Transmembrane</keyword>
<protein>
    <submittedName>
        <fullName evidence="2">Uncharacterized protein</fullName>
    </submittedName>
</protein>
<accession>A0ABU7LRQ4</accession>
<dbReference type="Proteomes" id="UP001354971">
    <property type="component" value="Unassembled WGS sequence"/>
</dbReference>